<dbReference type="Gene3D" id="3.40.309.10">
    <property type="entry name" value="Aldehyde Dehydrogenase, Chain A, domain 2"/>
    <property type="match status" value="1"/>
</dbReference>
<dbReference type="CDD" id="cd07106">
    <property type="entry name" value="ALDH_AldA-AAD23400"/>
    <property type="match status" value="1"/>
</dbReference>
<dbReference type="EMBL" id="JAIGNU010000001">
    <property type="protein sequence ID" value="MBX7500624.1"/>
    <property type="molecule type" value="Genomic_DNA"/>
</dbReference>
<evidence type="ECO:0000313" key="8">
    <source>
        <dbReference type="Proteomes" id="UP000782554"/>
    </source>
</evidence>
<dbReference type="Gene3D" id="3.40.605.10">
    <property type="entry name" value="Aldehyde Dehydrogenase, Chain A, domain 1"/>
    <property type="match status" value="1"/>
</dbReference>
<protein>
    <recommendedName>
        <fullName evidence="3">Aldehyde dehydrogenase</fullName>
    </recommendedName>
</protein>
<dbReference type="RefSeq" id="WP_221601043.1">
    <property type="nucleotide sequence ID" value="NZ_JAIGNU010000001.1"/>
</dbReference>
<dbReference type="Proteomes" id="UP000782554">
    <property type="component" value="Unassembled WGS sequence"/>
</dbReference>
<organism evidence="7 8">
    <name type="scientific">Qipengyuania mesophila</name>
    <dbReference type="NCBI Taxonomy" id="2867246"/>
    <lineage>
        <taxon>Bacteria</taxon>
        <taxon>Pseudomonadati</taxon>
        <taxon>Pseudomonadota</taxon>
        <taxon>Alphaproteobacteria</taxon>
        <taxon>Sphingomonadales</taxon>
        <taxon>Erythrobacteraceae</taxon>
        <taxon>Qipengyuania</taxon>
    </lineage>
</organism>
<proteinExistence type="inferred from homology"/>
<dbReference type="SUPFAM" id="SSF53720">
    <property type="entry name" value="ALDH-like"/>
    <property type="match status" value="1"/>
</dbReference>
<keyword evidence="8" id="KW-1185">Reference proteome</keyword>
<dbReference type="InterPro" id="IPR016162">
    <property type="entry name" value="Ald_DH_N"/>
</dbReference>
<dbReference type="Pfam" id="PF00171">
    <property type="entry name" value="Aldedh"/>
    <property type="match status" value="1"/>
</dbReference>
<evidence type="ECO:0000256" key="3">
    <source>
        <dbReference type="PIRNR" id="PIRNR036492"/>
    </source>
</evidence>
<dbReference type="InterPro" id="IPR029510">
    <property type="entry name" value="Ald_DH_CS_GLU"/>
</dbReference>
<comment type="similarity">
    <text evidence="1 3 5">Belongs to the aldehyde dehydrogenase family.</text>
</comment>
<dbReference type="PROSITE" id="PS00070">
    <property type="entry name" value="ALDEHYDE_DEHYDR_CYS"/>
    <property type="match status" value="1"/>
</dbReference>
<evidence type="ECO:0000256" key="2">
    <source>
        <dbReference type="ARBA" id="ARBA00023002"/>
    </source>
</evidence>
<reference evidence="7 8" key="1">
    <citation type="submission" date="2021-08" db="EMBL/GenBank/DDBJ databases">
        <title>Comparative Genomics Analysis of the Genus Qipengyuania Reveals Extensive Genetic Diversity and Metabolic Versatility, Including the Description of Fifteen Novel Species.</title>
        <authorList>
            <person name="Liu Y."/>
        </authorList>
    </citation>
    <scope>NUCLEOTIDE SEQUENCE [LARGE SCALE GENOMIC DNA]</scope>
    <source>
        <strain evidence="7 8">YG27</strain>
    </source>
</reference>
<sequence>MTDYKNLIDGEMVDNGEWLDVLNPANEQVVGRVPACGKDELDRAVAAARRAFKTWKKTSQEERQQVVQGIAAAIKDNADELYRLLTTEQGKPHQQAQQEIYGAAGLAAAQSTLTLDDVINQDDDTRLSRTRRVPVGVVGGIVPWNFPVMMAIQKIVPALVAGCTIVLKPSPFTPLTTLRIAELIKDVVPAGTVNIITGEDHLGPMITEHPDIDKITFTGSTATGKKIMEGASGDLKRITLELGGNDASIVLPDADVEKVAEQLFWSSFSNAGQVCIAAKRVYIHKDIYDDLSKAIAEYAKTVVVGDGSQQGTGVGPIQNKKQYERVLELIQDAKDNGYKFLTGGDKDPSGTGYYVPITILDNPPEDARIVAEEQFGPVMPLLKFDTIDEVIERANNSEYGLAGAVWTKDTDKGVEIAEQLETGTVWINEFMQLSPFAPFGGHKQSGFGAEYGVDGLKEFTYPQVITVKRDAAV</sequence>
<evidence type="ECO:0000256" key="5">
    <source>
        <dbReference type="RuleBase" id="RU003345"/>
    </source>
</evidence>
<dbReference type="InterPro" id="IPR015590">
    <property type="entry name" value="Aldehyde_DH_dom"/>
</dbReference>
<accession>A0ABS7JSP2</accession>
<dbReference type="PIRSF" id="PIRSF036492">
    <property type="entry name" value="ALDH"/>
    <property type="match status" value="1"/>
</dbReference>
<comment type="caution">
    <text evidence="7">The sequence shown here is derived from an EMBL/GenBank/DDBJ whole genome shotgun (WGS) entry which is preliminary data.</text>
</comment>
<name>A0ABS7JSP2_9SPHN</name>
<dbReference type="PANTHER" id="PTHR11699">
    <property type="entry name" value="ALDEHYDE DEHYDROGENASE-RELATED"/>
    <property type="match status" value="1"/>
</dbReference>
<evidence type="ECO:0000256" key="4">
    <source>
        <dbReference type="PROSITE-ProRule" id="PRU10007"/>
    </source>
</evidence>
<dbReference type="InterPro" id="IPR016160">
    <property type="entry name" value="Ald_DH_CS_CYS"/>
</dbReference>
<evidence type="ECO:0000256" key="1">
    <source>
        <dbReference type="ARBA" id="ARBA00009986"/>
    </source>
</evidence>
<dbReference type="InterPro" id="IPR012394">
    <property type="entry name" value="Aldehyde_DH_NAD(P)"/>
</dbReference>
<feature type="active site" evidence="4">
    <location>
        <position position="241"/>
    </location>
</feature>
<evidence type="ECO:0000259" key="6">
    <source>
        <dbReference type="Pfam" id="PF00171"/>
    </source>
</evidence>
<evidence type="ECO:0000313" key="7">
    <source>
        <dbReference type="EMBL" id="MBX7500624.1"/>
    </source>
</evidence>
<dbReference type="InterPro" id="IPR016161">
    <property type="entry name" value="Ald_DH/histidinol_DH"/>
</dbReference>
<feature type="domain" description="Aldehyde dehydrogenase" evidence="6">
    <location>
        <begin position="17"/>
        <end position="464"/>
    </location>
</feature>
<dbReference type="InterPro" id="IPR044086">
    <property type="entry name" value="LUC3-like"/>
</dbReference>
<dbReference type="PROSITE" id="PS00687">
    <property type="entry name" value="ALDEHYDE_DEHYDR_GLU"/>
    <property type="match status" value="1"/>
</dbReference>
<gene>
    <name evidence="7" type="ORF">K3181_04135</name>
</gene>
<dbReference type="InterPro" id="IPR016163">
    <property type="entry name" value="Ald_DH_C"/>
</dbReference>
<keyword evidence="2 3" id="KW-0560">Oxidoreductase</keyword>